<dbReference type="InterPro" id="IPR001849">
    <property type="entry name" value="PH_domain"/>
</dbReference>
<dbReference type="RefSeq" id="XP_018020545.1">
    <property type="nucleotide sequence ID" value="XM_018165056.2"/>
</dbReference>
<evidence type="ECO:0000259" key="2">
    <source>
        <dbReference type="PROSITE" id="PS50003"/>
    </source>
</evidence>
<name>A0A8B7P3L5_HYAAZ</name>
<dbReference type="OrthoDB" id="245697at2759"/>
<evidence type="ECO:0000259" key="3">
    <source>
        <dbReference type="PROSITE" id="PS50010"/>
    </source>
</evidence>
<dbReference type="InterPro" id="IPR001331">
    <property type="entry name" value="GDS_CDC24_CS"/>
</dbReference>
<accession>A0A8B7P3L5</accession>
<feature type="domain" description="PH" evidence="2">
    <location>
        <begin position="248"/>
        <end position="369"/>
    </location>
</feature>
<organism evidence="4 5">
    <name type="scientific">Hyalella azteca</name>
    <name type="common">Amphipod</name>
    <dbReference type="NCBI Taxonomy" id="294128"/>
    <lineage>
        <taxon>Eukaryota</taxon>
        <taxon>Metazoa</taxon>
        <taxon>Ecdysozoa</taxon>
        <taxon>Arthropoda</taxon>
        <taxon>Crustacea</taxon>
        <taxon>Multicrustacea</taxon>
        <taxon>Malacostraca</taxon>
        <taxon>Eumalacostraca</taxon>
        <taxon>Peracarida</taxon>
        <taxon>Amphipoda</taxon>
        <taxon>Senticaudata</taxon>
        <taxon>Talitrida</taxon>
        <taxon>Talitroidea</taxon>
        <taxon>Hyalellidae</taxon>
        <taxon>Hyalella</taxon>
    </lineage>
</organism>
<dbReference type="InterPro" id="IPR011993">
    <property type="entry name" value="PH-like_dom_sf"/>
</dbReference>
<dbReference type="AlphaFoldDB" id="A0A8B7P3L5"/>
<dbReference type="KEGG" id="hazt:108676900"/>
<gene>
    <name evidence="5" type="primary">LOC108676900</name>
</gene>
<dbReference type="Proteomes" id="UP000694843">
    <property type="component" value="Unplaced"/>
</dbReference>
<dbReference type="GO" id="GO:0035556">
    <property type="term" value="P:intracellular signal transduction"/>
    <property type="evidence" value="ECO:0007669"/>
    <property type="project" value="InterPro"/>
</dbReference>
<feature type="region of interest" description="Disordered" evidence="1">
    <location>
        <begin position="378"/>
        <end position="510"/>
    </location>
</feature>
<sequence>MAKMQAYELRARSVKELIDSEKAYIGQLRTITKFFAEPCSSEGFLTAADHSKVFGELPVLLQLNLELLSELTTGIENESISDLPSIENLSSNQEAASSQMPDLSCYLKVNVGEAFKKIAPFLKTYASYASKYEAALNIVQEQERSNAKLKSFLRNTETRPEVQCRLVSLLIAPVQRLPRYKLLLSEILRHTPPGHPFKQALENSLGLVVAAACRVDECVGEGHQLLQLVVLQKALQSRKPRIIAPGRALLKSGLLYKANRSDKGSVARLIFLFTDILMYTKVPSKPLQTSDNPLDDPYGISNVLSYRPGTLTCCCVLPLRHCSVKPMLSDTDSTPVFRLVCQNEDLTLYSKRGKAEGEAWIRALKEAISAAVANRRTLRKDSSAKRPLRRAQLRRGEALTETDTSLQQLNASSPLNRLTATMRTVPTSLPSDPPSTPSESSFSLSGASFRTVSPSPRSLMSWLTPSKRNSGDPDQSSLSYETNAANATHKYSGHSNHPSPTSDTSTRSDVRSKYSSIRSLDAIGAKFSLLKKSTFKSRLVNADQPENLSSPSKQNVDLSQLNSRHSARKYSGTEAHCVSSVGAASVRDCEESPVKIRVLEGSPYKLITRQTDPYHSKWNSGEIGVTSPTAIKEEQKTLSLSQVVKPKLINPLPLKENVIPSMKRTQSPAYCVQPLNGYDFINRDNILTESNSAVTAVASNFQKKRNLRRRSKSCSPTRGFAKSSFRENSTSNIYVTSPHRLARPTRSDHTPYARPTSATCRSPSSIIDFPDVIYETPWGPDFEGVANKPPSNFEESWRREKLFGKKRPLGDLLHITK</sequence>
<dbReference type="SUPFAM" id="SSF48065">
    <property type="entry name" value="DBL homology domain (DH-domain)"/>
    <property type="match status" value="1"/>
</dbReference>
<dbReference type="SMART" id="SM00233">
    <property type="entry name" value="PH"/>
    <property type="match status" value="1"/>
</dbReference>
<dbReference type="GO" id="GO:0005085">
    <property type="term" value="F:guanyl-nucleotide exchange factor activity"/>
    <property type="evidence" value="ECO:0007669"/>
    <property type="project" value="InterPro"/>
</dbReference>
<feature type="domain" description="DH" evidence="3">
    <location>
        <begin position="9"/>
        <end position="218"/>
    </location>
</feature>
<dbReference type="PROSITE" id="PS00741">
    <property type="entry name" value="DH_1"/>
    <property type="match status" value="1"/>
</dbReference>
<evidence type="ECO:0000256" key="1">
    <source>
        <dbReference type="SAM" id="MobiDB-lite"/>
    </source>
</evidence>
<dbReference type="SMART" id="SM00325">
    <property type="entry name" value="RhoGEF"/>
    <property type="match status" value="1"/>
</dbReference>
<dbReference type="PROSITE" id="PS50003">
    <property type="entry name" value="PH_DOMAIN"/>
    <property type="match status" value="1"/>
</dbReference>
<dbReference type="Gene3D" id="1.20.900.10">
    <property type="entry name" value="Dbl homology (DH) domain"/>
    <property type="match status" value="1"/>
</dbReference>
<feature type="compositionally biased region" description="Polar residues" evidence="1">
    <location>
        <begin position="450"/>
        <end position="486"/>
    </location>
</feature>
<dbReference type="InterPro" id="IPR051092">
    <property type="entry name" value="FYVE_RhoGEF_PH"/>
</dbReference>
<protein>
    <submittedName>
        <fullName evidence="5">Rho guanine nucleotide exchange factor TIAM2</fullName>
    </submittedName>
</protein>
<feature type="compositionally biased region" description="Polar residues" evidence="1">
    <location>
        <begin position="401"/>
        <end position="425"/>
    </location>
</feature>
<evidence type="ECO:0000313" key="5">
    <source>
        <dbReference type="RefSeq" id="XP_018020545.1"/>
    </source>
</evidence>
<dbReference type="PANTHER" id="PTHR12673:SF159">
    <property type="entry name" value="LD03170P"/>
    <property type="match status" value="1"/>
</dbReference>
<dbReference type="GO" id="GO:0005737">
    <property type="term" value="C:cytoplasm"/>
    <property type="evidence" value="ECO:0007669"/>
    <property type="project" value="TreeGrafter"/>
</dbReference>
<dbReference type="SUPFAM" id="SSF50729">
    <property type="entry name" value="PH domain-like"/>
    <property type="match status" value="1"/>
</dbReference>
<dbReference type="InterPro" id="IPR035899">
    <property type="entry name" value="DBL_dom_sf"/>
</dbReference>
<evidence type="ECO:0000313" key="4">
    <source>
        <dbReference type="Proteomes" id="UP000694843"/>
    </source>
</evidence>
<dbReference type="GeneID" id="108676900"/>
<dbReference type="Gene3D" id="2.30.29.30">
    <property type="entry name" value="Pleckstrin-homology domain (PH domain)/Phosphotyrosine-binding domain (PTB)"/>
    <property type="match status" value="1"/>
</dbReference>
<dbReference type="Pfam" id="PF00621">
    <property type="entry name" value="RhoGEF"/>
    <property type="match status" value="1"/>
</dbReference>
<dbReference type="CDD" id="cd00160">
    <property type="entry name" value="RhoGEF"/>
    <property type="match status" value="1"/>
</dbReference>
<reference evidence="5" key="1">
    <citation type="submission" date="2025-08" db="UniProtKB">
        <authorList>
            <consortium name="RefSeq"/>
        </authorList>
    </citation>
    <scope>IDENTIFICATION</scope>
    <source>
        <tissue evidence="5">Whole organism</tissue>
    </source>
</reference>
<keyword evidence="4" id="KW-1185">Reference proteome</keyword>
<feature type="compositionally biased region" description="Low complexity" evidence="1">
    <location>
        <begin position="437"/>
        <end position="448"/>
    </location>
</feature>
<proteinExistence type="predicted"/>
<dbReference type="PROSITE" id="PS50010">
    <property type="entry name" value="DH_2"/>
    <property type="match status" value="1"/>
</dbReference>
<dbReference type="InterPro" id="IPR000219">
    <property type="entry name" value="DH_dom"/>
</dbReference>
<dbReference type="PANTHER" id="PTHR12673">
    <property type="entry name" value="FACIOGENITAL DYSPLASIA PROTEIN"/>
    <property type="match status" value="1"/>
</dbReference>